<evidence type="ECO:0000256" key="4">
    <source>
        <dbReference type="ARBA" id="ARBA00022989"/>
    </source>
</evidence>
<dbReference type="EMBL" id="WIBF01000015">
    <property type="protein sequence ID" value="MQQ10449.1"/>
    <property type="molecule type" value="Genomic_DNA"/>
</dbReference>
<organism evidence="7 8">
    <name type="scientific">Tritonibacter litoralis</name>
    <dbReference type="NCBI Taxonomy" id="2662264"/>
    <lineage>
        <taxon>Bacteria</taxon>
        <taxon>Pseudomonadati</taxon>
        <taxon>Pseudomonadota</taxon>
        <taxon>Alphaproteobacteria</taxon>
        <taxon>Rhodobacterales</taxon>
        <taxon>Paracoccaceae</taxon>
        <taxon>Tritonibacter</taxon>
    </lineage>
</organism>
<evidence type="ECO:0000256" key="2">
    <source>
        <dbReference type="ARBA" id="ARBA00022475"/>
    </source>
</evidence>
<comment type="subcellular location">
    <subcellularLocation>
        <location evidence="1">Cell membrane</location>
        <topology evidence="1">Multi-pass membrane protein</topology>
    </subcellularLocation>
</comment>
<keyword evidence="8" id="KW-1185">Reference proteome</keyword>
<accession>A0A843YMK1</accession>
<dbReference type="Pfam" id="PF01810">
    <property type="entry name" value="LysE"/>
    <property type="match status" value="1"/>
</dbReference>
<sequence>MTFEIFIALAGFALGTVITPGPNNLMLMASGANFGFRRTIPHMLGVGLGFPMMIVPVGLGIMQLFTLFPPLVRVMEVVSVVYMLWLAWKVAHAATPGEGVTEGRPMTFLQAVAFQWVNPKAWAMALGAITLYATDRTLGAILWVAGTYVMMGCISTTTWTVLGQQLRRILTNPARLRVFNWSMAGMLVASLGAALLLK</sequence>
<dbReference type="RefSeq" id="WP_153217493.1">
    <property type="nucleotide sequence ID" value="NZ_WIBF01000015.1"/>
</dbReference>
<feature type="transmembrane region" description="Helical" evidence="6">
    <location>
        <begin position="140"/>
        <end position="159"/>
    </location>
</feature>
<dbReference type="PANTHER" id="PTHR30086">
    <property type="entry name" value="ARGININE EXPORTER PROTEIN ARGO"/>
    <property type="match status" value="1"/>
</dbReference>
<name>A0A843YMK1_9RHOB</name>
<dbReference type="PANTHER" id="PTHR30086:SF20">
    <property type="entry name" value="ARGININE EXPORTER PROTEIN ARGO-RELATED"/>
    <property type="match status" value="1"/>
</dbReference>
<evidence type="ECO:0000256" key="3">
    <source>
        <dbReference type="ARBA" id="ARBA00022692"/>
    </source>
</evidence>
<dbReference type="GO" id="GO:0033228">
    <property type="term" value="P:cysteine export across plasma membrane"/>
    <property type="evidence" value="ECO:0007669"/>
    <property type="project" value="TreeGrafter"/>
</dbReference>
<keyword evidence="5 6" id="KW-0472">Membrane</keyword>
<feature type="transmembrane region" description="Helical" evidence="6">
    <location>
        <begin position="44"/>
        <end position="64"/>
    </location>
</feature>
<comment type="caution">
    <text evidence="7">The sequence shown here is derived from an EMBL/GenBank/DDBJ whole genome shotgun (WGS) entry which is preliminary data.</text>
</comment>
<evidence type="ECO:0000313" key="8">
    <source>
        <dbReference type="Proteomes" id="UP000444174"/>
    </source>
</evidence>
<dbReference type="Proteomes" id="UP000444174">
    <property type="component" value="Unassembled WGS sequence"/>
</dbReference>
<keyword evidence="3 6" id="KW-0812">Transmembrane</keyword>
<reference evidence="7 8" key="1">
    <citation type="submission" date="2019-10" db="EMBL/GenBank/DDBJ databases">
        <title>Epibacterium sp. nov., isolated from seawater.</title>
        <authorList>
            <person name="Zhang X."/>
            <person name="Li N."/>
        </authorList>
    </citation>
    <scope>NUCLEOTIDE SEQUENCE [LARGE SCALE GENOMIC DNA]</scope>
    <source>
        <strain evidence="7 8">SM1979</strain>
    </source>
</reference>
<protein>
    <submittedName>
        <fullName evidence="7">LysE family translocator</fullName>
    </submittedName>
</protein>
<feature type="transmembrane region" description="Helical" evidence="6">
    <location>
        <begin position="108"/>
        <end position="133"/>
    </location>
</feature>
<proteinExistence type="predicted"/>
<evidence type="ECO:0000256" key="5">
    <source>
        <dbReference type="ARBA" id="ARBA00023136"/>
    </source>
</evidence>
<gene>
    <name evidence="7" type="ORF">GFB49_18440</name>
</gene>
<feature type="transmembrane region" description="Helical" evidence="6">
    <location>
        <begin position="179"/>
        <end position="197"/>
    </location>
</feature>
<evidence type="ECO:0000256" key="1">
    <source>
        <dbReference type="ARBA" id="ARBA00004651"/>
    </source>
</evidence>
<keyword evidence="2" id="KW-1003">Cell membrane</keyword>
<keyword evidence="4 6" id="KW-1133">Transmembrane helix</keyword>
<dbReference type="GO" id="GO:0005886">
    <property type="term" value="C:plasma membrane"/>
    <property type="evidence" value="ECO:0007669"/>
    <property type="project" value="UniProtKB-SubCell"/>
</dbReference>
<evidence type="ECO:0000256" key="6">
    <source>
        <dbReference type="SAM" id="Phobius"/>
    </source>
</evidence>
<dbReference type="InterPro" id="IPR001123">
    <property type="entry name" value="LeuE-type"/>
</dbReference>
<dbReference type="GO" id="GO:0015171">
    <property type="term" value="F:amino acid transmembrane transporter activity"/>
    <property type="evidence" value="ECO:0007669"/>
    <property type="project" value="TreeGrafter"/>
</dbReference>
<dbReference type="AlphaFoldDB" id="A0A843YMK1"/>
<evidence type="ECO:0000313" key="7">
    <source>
        <dbReference type="EMBL" id="MQQ10449.1"/>
    </source>
</evidence>